<evidence type="ECO:0000256" key="11">
    <source>
        <dbReference type="PROSITE-ProRule" id="PRU00781"/>
    </source>
</evidence>
<keyword evidence="7 10" id="KW-0863">Zinc-finger</keyword>
<evidence type="ECO:0000256" key="9">
    <source>
        <dbReference type="ARBA" id="ARBA00022833"/>
    </source>
</evidence>
<dbReference type="InterPro" id="IPR027483">
    <property type="entry name" value="PInositol-4-P-4/5-kinase_C_sf"/>
</dbReference>
<dbReference type="InterPro" id="IPR017455">
    <property type="entry name" value="Znf_FYVE-rel"/>
</dbReference>
<evidence type="ECO:0000256" key="3">
    <source>
        <dbReference type="ARBA" id="ARBA00022490"/>
    </source>
</evidence>
<feature type="domain" description="PIPK" evidence="14">
    <location>
        <begin position="1389"/>
        <end position="1754"/>
    </location>
</feature>
<feature type="region of interest" description="Disordered" evidence="12">
    <location>
        <begin position="864"/>
        <end position="894"/>
    </location>
</feature>
<keyword evidence="11 15" id="KW-0418">Kinase</keyword>
<dbReference type="PANTHER" id="PTHR45748">
    <property type="entry name" value="1-PHOSPHATIDYLINOSITOL 3-PHOSPHATE 5-KINASE-RELATED"/>
    <property type="match status" value="1"/>
</dbReference>
<dbReference type="PANTHER" id="PTHR45748:SF7">
    <property type="entry name" value="1-PHOSPHATIDYLINOSITOL 3-PHOSPHATE 5-KINASE-RELATED"/>
    <property type="match status" value="1"/>
</dbReference>
<keyword evidence="9" id="KW-0862">Zinc</keyword>
<evidence type="ECO:0000259" key="13">
    <source>
        <dbReference type="PROSITE" id="PS50178"/>
    </source>
</evidence>
<feature type="region of interest" description="Disordered" evidence="12">
    <location>
        <begin position="752"/>
        <end position="799"/>
    </location>
</feature>
<dbReference type="GO" id="GO:0046854">
    <property type="term" value="P:phosphatidylinositol phosphate biosynthetic process"/>
    <property type="evidence" value="ECO:0007669"/>
    <property type="project" value="TreeGrafter"/>
</dbReference>
<keyword evidence="11" id="KW-0547">Nucleotide-binding</keyword>
<dbReference type="EMBL" id="LGTL01000007">
    <property type="protein sequence ID" value="KPA80902.1"/>
    <property type="molecule type" value="Genomic_DNA"/>
</dbReference>
<sequence>MSTDRSLWVEDKYALRCRRCGEKFTMFRRRHHCRRCGQVFCYECLYSAQGTAASQSLMDNMYEWLAPSPTRPSRISTEKVTTAALSSSPSSPGSLLSSAVDEDVQAELSTRMCRRCAATILENAERESSASRLEFRAPSIHNNANVKTSQPLAISVSPATDATATASPPPTSPSQRATLAFPNEPHVPSLKAAAASPPPHVDASPRQNQQRQGVEENGGEKWSWRAVRHEETAEEREVTYSIGRVQPRVAASMADWWAAHQAAMRIKEQRKLSTSGELGGAPFTLTTPGAVVHVLTDPVTFTALFCVQETKSPTVAADNGTDWVRHGSAAVHEDAQLSVEETAFLDAYGAACTAHILSRICRSVEALIPENGVSHLSQHLAAVAWHVVQQTTVALGSTIDEHVALFCVPCPALPPQCIVYPGLICALRLPSKRVMTACNHPRILLLAGHLSHPVQPAEDLVDYVRSYSGHLDKLFQRLAVWNPDVIVVEGGMHHYLRERIETESHMRLLLHVGRDFLVQLSWCLHADIIADLQYVGVADLASTTPMGECARFEVLELAEEELFCAFTGFSDVCFHTLVFRGSGVIASAKSSSSSSKNTSNADRGGATQHQWNALEQLGREAITAAYHAAMQSHWVRTLLHSSSGATSSFATGLAAAVVHSKATAATTSRLTLNSGCQYPPEVLSACQRADAPLSLVRDTVVLNVVLMNHLFESSNSAATPSGSIKGTVGVSSASSASAAATAAASNMTRTLTRAQSSDLTGDVSSPASHASSAGASRTDLAGLHPSKLGTPALTQPSLPQAESSAAHTYAVVQQKVALTFYGHADDSLCVFLFSRCTSAESQLLYLHGGHRVRVTVTRAASRGPVMLNSSDGSSRSSGALPGEAARTPQTASNRALEDAQTVTFQLTAVRQNATRACARGETTDAAAATSTWLKFIKGYVSLQICSEAASGHGGTAGATVSETAPIVDVHVPLCSPHLLNFSTAAFLEWVLYGWMPRLSASLSLPQQRLRLVFSFHPDVCSLPSAAPVGGIGLGAAVTTMNKDTVTLVVDSVPLLQIQYPPAVLPSPPLCSDAGLPDEASTADAWYALHDADELEETLDGFRSFLASFPESTAPDQLPKLTDSDKTPGAVNAPPPPSAPASRSTTLFRHLCEQVKLAWEALHESRSRGEAAATMFLRSLRQRLIPALMSDYRDWQVEARRTACAKAAPASPATTTTSHDGSDVAATLNLSADRGVLRSLENCYFHPGRAQWIRLGEPTSVLAVALELLYGGVTAASPASPSSPVAARDAKVPPLHGSLTPAAAQGNPHVNFAVHTESPLMHDPRSSSATSSTHTRDSSPIPYDQQLQSTAALTRAEALDILRRCGKMDAARPVSLACSLRGYKPVLPLNRSGNAGGGGGGVASSIGSGAVSTVNAIVEASALRGLGGGGGGSSGGGGGGSGSDGGELNITVEVLFPHGFAALHVLYTDGAPLDFPAALLRSRPYITDGGKSQSRFFITEDERFLLKCIKPMELRYFKEWAPRYFARMADYYSPSPSSTSSASSQNFSSRQSTLGKLLGLYVVHVQGSRSRSAAQPTAGDAALPPQQQQPLRSFLPDGAHCFMVAEQLLFQRPVRETWDLKGSQRNRTTEHTAAVRLDVDLVQERLRHGDFFFCAPEAKSLLMDHLSRDTQLLCDSGIMDYSLMASVGGEVDAKGGGNLYVGMIDFLHPYSSAKVFESKMKSGLDTVLGYGRRDPTIIDPSSYATRFMLWMDGYFSGVPDRLFPLTRVQLLAERNEANLAAAAAAAGGVEDDDALAST</sequence>
<keyword evidence="16" id="KW-1185">Reference proteome</keyword>
<dbReference type="SMART" id="SM00064">
    <property type="entry name" value="FYVE"/>
    <property type="match status" value="1"/>
</dbReference>
<evidence type="ECO:0000313" key="16">
    <source>
        <dbReference type="Proteomes" id="UP000037923"/>
    </source>
</evidence>
<dbReference type="InterPro" id="IPR002498">
    <property type="entry name" value="PInositol-4-P-4/5-kinase_core"/>
</dbReference>
<dbReference type="InterPro" id="IPR013083">
    <property type="entry name" value="Znf_RING/FYVE/PHD"/>
</dbReference>
<dbReference type="GeneID" id="26904597"/>
<dbReference type="Proteomes" id="UP000037923">
    <property type="component" value="Unassembled WGS sequence"/>
</dbReference>
<dbReference type="InterPro" id="IPR027484">
    <property type="entry name" value="PInositol-4-P-5-kinase_N"/>
</dbReference>
<dbReference type="Gene3D" id="3.50.7.10">
    <property type="entry name" value="GroEL"/>
    <property type="match status" value="1"/>
</dbReference>
<evidence type="ECO:0000256" key="5">
    <source>
        <dbReference type="ARBA" id="ARBA00022723"/>
    </source>
</evidence>
<evidence type="ECO:0000256" key="7">
    <source>
        <dbReference type="ARBA" id="ARBA00022771"/>
    </source>
</evidence>
<dbReference type="SUPFAM" id="SSF56104">
    <property type="entry name" value="SAICAR synthase-like"/>
    <property type="match status" value="1"/>
</dbReference>
<evidence type="ECO:0000256" key="1">
    <source>
        <dbReference type="ARBA" id="ARBA00004177"/>
    </source>
</evidence>
<evidence type="ECO:0000256" key="6">
    <source>
        <dbReference type="ARBA" id="ARBA00022753"/>
    </source>
</evidence>
<dbReference type="OMA" id="EWAPRYF"/>
<evidence type="ECO:0000256" key="12">
    <source>
        <dbReference type="SAM" id="MobiDB-lite"/>
    </source>
</evidence>
<keyword evidence="5" id="KW-0479">Metal-binding</keyword>
<comment type="caution">
    <text evidence="15">The sequence shown here is derived from an EMBL/GenBank/DDBJ whole genome shotgun (WGS) entry which is preliminary data.</text>
</comment>
<dbReference type="GO" id="GO:0000285">
    <property type="term" value="F:1-phosphatidylinositol-3-phosphate 5-kinase activity"/>
    <property type="evidence" value="ECO:0007669"/>
    <property type="project" value="TreeGrafter"/>
</dbReference>
<feature type="compositionally biased region" description="Low complexity" evidence="12">
    <location>
        <begin position="869"/>
        <end position="878"/>
    </location>
</feature>
<evidence type="ECO:0000259" key="14">
    <source>
        <dbReference type="PROSITE" id="PS51455"/>
    </source>
</evidence>
<dbReference type="GO" id="GO:0005524">
    <property type="term" value="F:ATP binding"/>
    <property type="evidence" value="ECO:0007669"/>
    <property type="project" value="UniProtKB-UniRule"/>
</dbReference>
<dbReference type="Gene3D" id="3.30.810.10">
    <property type="entry name" value="2-Layer Sandwich"/>
    <property type="match status" value="1"/>
</dbReference>
<keyword evidence="3" id="KW-0963">Cytoplasm</keyword>
<evidence type="ECO:0000256" key="8">
    <source>
        <dbReference type="ARBA" id="ARBA00022786"/>
    </source>
</evidence>
<dbReference type="InterPro" id="IPR000306">
    <property type="entry name" value="Znf_FYVE"/>
</dbReference>
<dbReference type="RefSeq" id="XP_015659341.1">
    <property type="nucleotide sequence ID" value="XM_015801940.1"/>
</dbReference>
<protein>
    <submittedName>
        <fullName evidence="15">Putative phosphatidylinositol (35) kinase</fullName>
    </submittedName>
</protein>
<dbReference type="InterPro" id="IPR027409">
    <property type="entry name" value="GroEL-like_apical_dom_sf"/>
</dbReference>
<gene>
    <name evidence="15" type="ORF">ABB37_04306</name>
</gene>
<keyword evidence="8" id="KW-0833">Ubl conjugation pathway</keyword>
<feature type="region of interest" description="Disordered" evidence="12">
    <location>
        <begin position="1110"/>
        <end position="1142"/>
    </location>
</feature>
<feature type="region of interest" description="Disordered" evidence="12">
    <location>
        <begin position="159"/>
        <end position="226"/>
    </location>
</feature>
<keyword evidence="11" id="KW-0067">ATP-binding</keyword>
<dbReference type="SMART" id="SM00330">
    <property type="entry name" value="PIPKc"/>
    <property type="match status" value="1"/>
</dbReference>
<feature type="domain" description="FYVE-type" evidence="13">
    <location>
        <begin position="11"/>
        <end position="44"/>
    </location>
</feature>
<dbReference type="InterPro" id="IPR011011">
    <property type="entry name" value="Znf_FYVE_PHD"/>
</dbReference>
<accession>A0A0N0VFD9</accession>
<feature type="region of interest" description="Disordered" evidence="12">
    <location>
        <begin position="1318"/>
        <end position="1346"/>
    </location>
</feature>
<feature type="compositionally biased region" description="Polar residues" evidence="12">
    <location>
        <begin position="752"/>
        <end position="763"/>
    </location>
</feature>
<proteinExistence type="predicted"/>
<keyword evidence="6" id="KW-0967">Endosome</keyword>
<keyword evidence="4 11" id="KW-0808">Transferase</keyword>
<evidence type="ECO:0000313" key="15">
    <source>
        <dbReference type="EMBL" id="KPA80902.1"/>
    </source>
</evidence>
<organism evidence="15 16">
    <name type="scientific">Leptomonas pyrrhocoris</name>
    <name type="common">Firebug parasite</name>
    <dbReference type="NCBI Taxonomy" id="157538"/>
    <lineage>
        <taxon>Eukaryota</taxon>
        <taxon>Discoba</taxon>
        <taxon>Euglenozoa</taxon>
        <taxon>Kinetoplastea</taxon>
        <taxon>Metakinetoplastina</taxon>
        <taxon>Trypanosomatida</taxon>
        <taxon>Trypanosomatidae</taxon>
        <taxon>Leishmaniinae</taxon>
        <taxon>Leptomonas</taxon>
    </lineage>
</organism>
<dbReference type="Gene3D" id="3.30.800.10">
    <property type="entry name" value="Phosphatidylinositol Phosphate Kinase II Beta"/>
    <property type="match status" value="1"/>
</dbReference>
<dbReference type="SUPFAM" id="SSF52029">
    <property type="entry name" value="GroEL apical domain-like"/>
    <property type="match status" value="1"/>
</dbReference>
<name>A0A0N0VFD9_LEPPY</name>
<dbReference type="PROSITE" id="PS51455">
    <property type="entry name" value="PIPK"/>
    <property type="match status" value="1"/>
</dbReference>
<feature type="compositionally biased region" description="Low complexity" evidence="12">
    <location>
        <begin position="764"/>
        <end position="776"/>
    </location>
</feature>
<evidence type="ECO:0000256" key="4">
    <source>
        <dbReference type="ARBA" id="ARBA00022679"/>
    </source>
</evidence>
<dbReference type="GO" id="GO:0008270">
    <property type="term" value="F:zinc ion binding"/>
    <property type="evidence" value="ECO:0007669"/>
    <property type="project" value="UniProtKB-KW"/>
</dbReference>
<dbReference type="PROSITE" id="PS50178">
    <property type="entry name" value="ZF_FYVE"/>
    <property type="match status" value="1"/>
</dbReference>
<comment type="subcellular location">
    <subcellularLocation>
        <location evidence="2">Cytoplasm</location>
    </subcellularLocation>
    <subcellularLocation>
        <location evidence="1">Endosome</location>
    </subcellularLocation>
</comment>
<reference evidence="15 16" key="1">
    <citation type="submission" date="2015-07" db="EMBL/GenBank/DDBJ databases">
        <title>High-quality genome of monoxenous trypanosomatid Leptomonas pyrrhocoris.</title>
        <authorList>
            <person name="Flegontov P."/>
            <person name="Butenko A."/>
            <person name="Firsov S."/>
            <person name="Vlcek C."/>
            <person name="Logacheva M.D."/>
            <person name="Field M."/>
            <person name="Filatov D."/>
            <person name="Flegontova O."/>
            <person name="Gerasimov E."/>
            <person name="Jackson A.P."/>
            <person name="Kelly S."/>
            <person name="Opperdoes F."/>
            <person name="O'Reilly A."/>
            <person name="Votypka J."/>
            <person name="Yurchenko V."/>
            <person name="Lukes J."/>
        </authorList>
    </citation>
    <scope>NUCLEOTIDE SEQUENCE [LARGE SCALE GENOMIC DNA]</scope>
    <source>
        <strain evidence="15">H10</strain>
    </source>
</reference>
<dbReference type="VEuPathDB" id="TriTrypDB:LpyrH10_07_1130"/>
<dbReference type="Pfam" id="PF01504">
    <property type="entry name" value="PIP5K"/>
    <property type="match status" value="1"/>
</dbReference>
<dbReference type="Pfam" id="PF01363">
    <property type="entry name" value="FYVE"/>
    <property type="match status" value="1"/>
</dbReference>
<dbReference type="Gene3D" id="3.30.40.10">
    <property type="entry name" value="Zinc/RING finger domain, C3HC4 (zinc finger)"/>
    <property type="match status" value="1"/>
</dbReference>
<evidence type="ECO:0000256" key="10">
    <source>
        <dbReference type="PROSITE-ProRule" id="PRU00091"/>
    </source>
</evidence>
<evidence type="ECO:0000256" key="2">
    <source>
        <dbReference type="ARBA" id="ARBA00004496"/>
    </source>
</evidence>
<dbReference type="FunFam" id="3.30.40.10:FF:000510">
    <property type="entry name" value="Phosphatidylinositol 3,5-kinase"/>
    <property type="match status" value="1"/>
</dbReference>
<dbReference type="GO" id="GO:0010008">
    <property type="term" value="C:endosome membrane"/>
    <property type="evidence" value="ECO:0007669"/>
    <property type="project" value="TreeGrafter"/>
</dbReference>
<dbReference type="OrthoDB" id="158357at2759"/>
<dbReference type="SUPFAM" id="SSF57903">
    <property type="entry name" value="FYVE/PHD zinc finger"/>
    <property type="match status" value="1"/>
</dbReference>